<accession>A0A1I7J417</accession>
<feature type="transmembrane region" description="Helical" evidence="1">
    <location>
        <begin position="38"/>
        <end position="55"/>
    </location>
</feature>
<evidence type="ECO:0000313" key="3">
    <source>
        <dbReference type="Proteomes" id="UP000198693"/>
    </source>
</evidence>
<proteinExistence type="predicted"/>
<dbReference type="RefSeq" id="WP_089796402.1">
    <property type="nucleotide sequence ID" value="NZ_FPBP01000009.1"/>
</dbReference>
<dbReference type="AlphaFoldDB" id="A0A1I7J417"/>
<dbReference type="Proteomes" id="UP000198693">
    <property type="component" value="Unassembled WGS sequence"/>
</dbReference>
<keyword evidence="1" id="KW-1133">Transmembrane helix</keyword>
<dbReference type="OrthoDB" id="6169440at2"/>
<keyword evidence="3" id="KW-1185">Reference proteome</keyword>
<protein>
    <submittedName>
        <fullName evidence="2">Uncharacterized protein</fullName>
    </submittedName>
</protein>
<feature type="transmembrane region" description="Helical" evidence="1">
    <location>
        <begin position="95"/>
        <end position="116"/>
    </location>
</feature>
<feature type="transmembrane region" description="Helical" evidence="1">
    <location>
        <begin position="7"/>
        <end position="26"/>
    </location>
</feature>
<name>A0A1I7J417_9GAMM</name>
<organism evidence="2 3">
    <name type="scientific">Halomonas korlensis</name>
    <dbReference type="NCBI Taxonomy" id="463301"/>
    <lineage>
        <taxon>Bacteria</taxon>
        <taxon>Pseudomonadati</taxon>
        <taxon>Pseudomonadota</taxon>
        <taxon>Gammaproteobacteria</taxon>
        <taxon>Oceanospirillales</taxon>
        <taxon>Halomonadaceae</taxon>
        <taxon>Halomonas</taxon>
    </lineage>
</organism>
<sequence>MKNEMRFQLGALFFILFLMGISIWLGDWRYPIRIVQDGSHESLFILLGLVLGFTMQSRTDDDSISALICAIGMAVSSLLVEGLDIDQPNVAEIGFVLSGMFFITMLGTVVFLLRALRSRIRYERDATRLDGE</sequence>
<reference evidence="3" key="1">
    <citation type="submission" date="2016-10" db="EMBL/GenBank/DDBJ databases">
        <authorList>
            <person name="Varghese N."/>
            <person name="Submissions S."/>
        </authorList>
    </citation>
    <scope>NUCLEOTIDE SEQUENCE [LARGE SCALE GENOMIC DNA]</scope>
    <source>
        <strain evidence="3">CGMCC 1.6981</strain>
    </source>
</reference>
<gene>
    <name evidence="2" type="ORF">SAMN04487955_10947</name>
</gene>
<keyword evidence="1" id="KW-0812">Transmembrane</keyword>
<evidence type="ECO:0000313" key="2">
    <source>
        <dbReference type="EMBL" id="SFU79935.1"/>
    </source>
</evidence>
<keyword evidence="1" id="KW-0472">Membrane</keyword>
<dbReference type="STRING" id="463301.SAMN04487955_10947"/>
<evidence type="ECO:0000256" key="1">
    <source>
        <dbReference type="SAM" id="Phobius"/>
    </source>
</evidence>
<feature type="transmembrane region" description="Helical" evidence="1">
    <location>
        <begin position="64"/>
        <end position="83"/>
    </location>
</feature>
<dbReference type="EMBL" id="FPBP01000009">
    <property type="protein sequence ID" value="SFU79935.1"/>
    <property type="molecule type" value="Genomic_DNA"/>
</dbReference>